<evidence type="ECO:0000256" key="2">
    <source>
        <dbReference type="ARBA" id="ARBA00004245"/>
    </source>
</evidence>
<sequence>MREIISIHLGQAGVQVGYSCLELFCLEHGIDLNGIMSQNTLENSSGFFKTFFSEAEPNKFTPRSVFVDLEPTAIDEIRMGNHRELFNPEQLVSGKEDAANNYARGQYTIGKEMISHALDSIRKLSNSCENLQGFIIFNSIGGGTGSGFGNLLTENLCVDYGKKINLSFSIFPSSGLSTSITETYNSIFGIHSQLNYVDCAFILDNEAIYEMSQKKLNIERPTYTNINRIAAQVISSITSPMRFSGSLNEDLAELEKNLVPYDRLKFMLTSQNPFIPIDAQYNNIYTSSMISESAFE</sequence>
<name>A0A1R2AYS1_9CILI</name>
<keyword evidence="10" id="KW-0007">Acetylation</keyword>
<evidence type="ECO:0000256" key="12">
    <source>
        <dbReference type="ARBA" id="ARBA00023212"/>
    </source>
</evidence>
<keyword evidence="5 14" id="KW-0493">Microtubule</keyword>
<keyword evidence="11 14" id="KW-0342">GTP-binding</keyword>
<comment type="subunit">
    <text evidence="14">Dimer of alpha and beta chains. A typical microtubule is a hollow water-filled tube with an outer diameter of 25 nm and an inner diameter of 15 nM. Alpha-beta heterodimers associate head-to-tail to form protofilaments running lengthwise along the microtubule wall with the beta-tubulin subunit facing the microtubule plus end conferring a structural polarity. Microtubules usually have 13 protofilaments but different protofilament numbers can be found in some organisms and specialized cells.</text>
</comment>
<dbReference type="InterPro" id="IPR017975">
    <property type="entry name" value="Tubulin_CS"/>
</dbReference>
<dbReference type="InterPro" id="IPR036525">
    <property type="entry name" value="Tubulin/FtsZ_GTPase_sf"/>
</dbReference>
<dbReference type="Proteomes" id="UP000187209">
    <property type="component" value="Unassembled WGS sequence"/>
</dbReference>
<evidence type="ECO:0000259" key="15">
    <source>
        <dbReference type="SMART" id="SM00864"/>
    </source>
</evidence>
<keyword evidence="6" id="KW-0479">Metal-binding</keyword>
<organism evidence="16 17">
    <name type="scientific">Stentor coeruleus</name>
    <dbReference type="NCBI Taxonomy" id="5963"/>
    <lineage>
        <taxon>Eukaryota</taxon>
        <taxon>Sar</taxon>
        <taxon>Alveolata</taxon>
        <taxon>Ciliophora</taxon>
        <taxon>Postciliodesmatophora</taxon>
        <taxon>Heterotrichea</taxon>
        <taxon>Heterotrichida</taxon>
        <taxon>Stentoridae</taxon>
        <taxon>Stentor</taxon>
    </lineage>
</organism>
<dbReference type="InterPro" id="IPR013838">
    <property type="entry name" value="Beta-tubulin_BS"/>
</dbReference>
<dbReference type="SMART" id="SM00864">
    <property type="entry name" value="Tubulin"/>
    <property type="match status" value="1"/>
</dbReference>
<dbReference type="GO" id="GO:0016787">
    <property type="term" value="F:hydrolase activity"/>
    <property type="evidence" value="ECO:0007669"/>
    <property type="project" value="UniProtKB-KW"/>
</dbReference>
<dbReference type="GO" id="GO:0046872">
    <property type="term" value="F:metal ion binding"/>
    <property type="evidence" value="ECO:0007669"/>
    <property type="project" value="UniProtKB-KW"/>
</dbReference>
<dbReference type="Gene3D" id="3.40.50.1440">
    <property type="entry name" value="Tubulin/FtsZ, GTPase domain"/>
    <property type="match status" value="1"/>
</dbReference>
<evidence type="ECO:0000256" key="1">
    <source>
        <dbReference type="ARBA" id="ARBA00001946"/>
    </source>
</evidence>
<keyword evidence="7 14" id="KW-0547">Nucleotide-binding</keyword>
<evidence type="ECO:0000256" key="8">
    <source>
        <dbReference type="ARBA" id="ARBA00022801"/>
    </source>
</evidence>
<evidence type="ECO:0000256" key="13">
    <source>
        <dbReference type="ARBA" id="ARBA00049117"/>
    </source>
</evidence>
<dbReference type="GO" id="GO:0005200">
    <property type="term" value="F:structural constituent of cytoskeleton"/>
    <property type="evidence" value="ECO:0007669"/>
    <property type="project" value="InterPro"/>
</dbReference>
<dbReference type="PROSITE" id="PS00228">
    <property type="entry name" value="TUBULIN_B_AUTOREG"/>
    <property type="match status" value="1"/>
</dbReference>
<evidence type="ECO:0000256" key="9">
    <source>
        <dbReference type="ARBA" id="ARBA00022842"/>
    </source>
</evidence>
<evidence type="ECO:0000256" key="10">
    <source>
        <dbReference type="ARBA" id="ARBA00022990"/>
    </source>
</evidence>
<proteinExistence type="inferred from homology"/>
<evidence type="ECO:0000313" key="17">
    <source>
        <dbReference type="Proteomes" id="UP000187209"/>
    </source>
</evidence>
<dbReference type="PANTHER" id="PTHR11588">
    <property type="entry name" value="TUBULIN"/>
    <property type="match status" value="1"/>
</dbReference>
<comment type="catalytic activity">
    <reaction evidence="13">
        <text>GTP + H2O = GDP + phosphate + H(+)</text>
        <dbReference type="Rhea" id="RHEA:19669"/>
        <dbReference type="ChEBI" id="CHEBI:15377"/>
        <dbReference type="ChEBI" id="CHEBI:15378"/>
        <dbReference type="ChEBI" id="CHEBI:37565"/>
        <dbReference type="ChEBI" id="CHEBI:43474"/>
        <dbReference type="ChEBI" id="CHEBI:58189"/>
    </reaction>
    <physiologicalReaction direction="left-to-right" evidence="13">
        <dbReference type="Rhea" id="RHEA:19670"/>
    </physiologicalReaction>
</comment>
<comment type="caution">
    <text evidence="16">The sequence shown here is derived from an EMBL/GenBank/DDBJ whole genome shotgun (WGS) entry which is preliminary data.</text>
</comment>
<dbReference type="GO" id="GO:0005525">
    <property type="term" value="F:GTP binding"/>
    <property type="evidence" value="ECO:0007669"/>
    <property type="project" value="UniProtKB-UniRule"/>
</dbReference>
<dbReference type="GO" id="GO:0007017">
    <property type="term" value="P:microtubule-based process"/>
    <property type="evidence" value="ECO:0007669"/>
    <property type="project" value="InterPro"/>
</dbReference>
<dbReference type="Pfam" id="PF00091">
    <property type="entry name" value="Tubulin"/>
    <property type="match status" value="1"/>
</dbReference>
<dbReference type="GO" id="GO:0005874">
    <property type="term" value="C:microtubule"/>
    <property type="evidence" value="ECO:0007669"/>
    <property type="project" value="UniProtKB-KW"/>
</dbReference>
<keyword evidence="17" id="KW-1185">Reference proteome</keyword>
<dbReference type="AlphaFoldDB" id="A0A1R2AYS1"/>
<comment type="similarity">
    <text evidence="3 14">Belongs to the tubulin family.</text>
</comment>
<dbReference type="FunFam" id="3.40.50.1440:FF:000007">
    <property type="entry name" value="Tubulin alpha chain"/>
    <property type="match status" value="1"/>
</dbReference>
<keyword evidence="12" id="KW-0206">Cytoskeleton</keyword>
<dbReference type="SUPFAM" id="SSF52490">
    <property type="entry name" value="Tubulin nucleotide-binding domain-like"/>
    <property type="match status" value="1"/>
</dbReference>
<comment type="subcellular location">
    <subcellularLocation>
        <location evidence="2">Cytoplasm</location>
        <location evidence="2">Cytoskeleton</location>
    </subcellularLocation>
</comment>
<keyword evidence="8" id="KW-0378">Hydrolase</keyword>
<dbReference type="InterPro" id="IPR002452">
    <property type="entry name" value="Alpha_tubulin"/>
</dbReference>
<feature type="domain" description="Tubulin/FtsZ GTPase" evidence="15">
    <location>
        <begin position="48"/>
        <end position="245"/>
    </location>
</feature>
<evidence type="ECO:0000256" key="4">
    <source>
        <dbReference type="ARBA" id="ARBA00022490"/>
    </source>
</evidence>
<dbReference type="PRINTS" id="PR01161">
    <property type="entry name" value="TUBULIN"/>
</dbReference>
<dbReference type="PRINTS" id="PR01162">
    <property type="entry name" value="ALPHATUBULIN"/>
</dbReference>
<reference evidence="16 17" key="1">
    <citation type="submission" date="2016-11" db="EMBL/GenBank/DDBJ databases">
        <title>The macronuclear genome of Stentor coeruleus: a giant cell with tiny introns.</title>
        <authorList>
            <person name="Slabodnick M."/>
            <person name="Ruby J.G."/>
            <person name="Reiff S.B."/>
            <person name="Swart E.C."/>
            <person name="Gosai S."/>
            <person name="Prabakaran S."/>
            <person name="Witkowska E."/>
            <person name="Larue G.E."/>
            <person name="Fisher S."/>
            <person name="Freeman R.M."/>
            <person name="Gunawardena J."/>
            <person name="Chu W."/>
            <person name="Stover N.A."/>
            <person name="Gregory B.D."/>
            <person name="Nowacki M."/>
            <person name="Derisi J."/>
            <person name="Roy S.W."/>
            <person name="Marshall W.F."/>
            <person name="Sood P."/>
        </authorList>
    </citation>
    <scope>NUCLEOTIDE SEQUENCE [LARGE SCALE GENOMIC DNA]</scope>
    <source>
        <strain evidence="16">WM001</strain>
    </source>
</reference>
<evidence type="ECO:0000256" key="7">
    <source>
        <dbReference type="ARBA" id="ARBA00022741"/>
    </source>
</evidence>
<evidence type="ECO:0000256" key="11">
    <source>
        <dbReference type="ARBA" id="ARBA00023134"/>
    </source>
</evidence>
<dbReference type="PROSITE" id="PS51257">
    <property type="entry name" value="PROKAR_LIPOPROTEIN"/>
    <property type="match status" value="1"/>
</dbReference>
<evidence type="ECO:0000256" key="6">
    <source>
        <dbReference type="ARBA" id="ARBA00022723"/>
    </source>
</evidence>
<comment type="function">
    <text evidence="14">Tubulin is the major constituent of microtubules, a cylinder consisting of laterally associated linear protofilaments composed of alpha- and beta-tubulin heterodimers. Microtubules grow by the addition of GTP-tubulin dimers to the microtubule end, where a stabilizing cap forms. Below the cap, tubulin dimers are in GDP-bound state, owing to GTPase activity of alpha-tubulin.</text>
</comment>
<dbReference type="InterPro" id="IPR008280">
    <property type="entry name" value="Tub_FtsZ_C"/>
</dbReference>
<keyword evidence="9" id="KW-0460">Magnesium</keyword>
<evidence type="ECO:0000256" key="3">
    <source>
        <dbReference type="ARBA" id="ARBA00009636"/>
    </source>
</evidence>
<dbReference type="InterPro" id="IPR003008">
    <property type="entry name" value="Tubulin_FtsZ_GTPase"/>
</dbReference>
<evidence type="ECO:0000313" key="16">
    <source>
        <dbReference type="EMBL" id="OMJ69656.1"/>
    </source>
</evidence>
<gene>
    <name evidence="16" type="ORF">SteCoe_32572</name>
</gene>
<dbReference type="OrthoDB" id="6049624at2759"/>
<comment type="cofactor">
    <cofactor evidence="1">
        <name>Mg(2+)</name>
        <dbReference type="ChEBI" id="CHEBI:18420"/>
    </cofactor>
</comment>
<protein>
    <recommendedName>
        <fullName evidence="14">Tubulin alpha chain</fullName>
    </recommendedName>
</protein>
<dbReference type="PROSITE" id="PS00227">
    <property type="entry name" value="TUBULIN"/>
    <property type="match status" value="1"/>
</dbReference>
<dbReference type="EMBL" id="MPUH01001173">
    <property type="protein sequence ID" value="OMJ69656.1"/>
    <property type="molecule type" value="Genomic_DNA"/>
</dbReference>
<keyword evidence="4" id="KW-0963">Cytoplasm</keyword>
<dbReference type="SUPFAM" id="SSF55307">
    <property type="entry name" value="Tubulin C-terminal domain-like"/>
    <property type="match status" value="1"/>
</dbReference>
<evidence type="ECO:0000256" key="5">
    <source>
        <dbReference type="ARBA" id="ARBA00022701"/>
    </source>
</evidence>
<accession>A0A1R2AYS1</accession>
<dbReference type="InterPro" id="IPR000217">
    <property type="entry name" value="Tubulin"/>
</dbReference>
<evidence type="ECO:0000256" key="14">
    <source>
        <dbReference type="RuleBase" id="RU000352"/>
    </source>
</evidence>